<accession>A0AAX2CDC9</accession>
<sequence length="47" mass="5538">MNKTHDNLHEKSNQNWLLKTRKLYDIPGKQSAIITYGFTESFITKNI</sequence>
<comment type="caution">
    <text evidence="1">The sequence shown here is derived from an EMBL/GenBank/DDBJ whole genome shotgun (WGS) entry which is preliminary data.</text>
</comment>
<proteinExistence type="predicted"/>
<dbReference type="Proteomes" id="UP000242164">
    <property type="component" value="Unassembled WGS sequence"/>
</dbReference>
<name>A0AAX2CDC9_9BACI</name>
<protein>
    <submittedName>
        <fullName evidence="1">Uncharacterized protein</fullName>
    </submittedName>
</protein>
<reference evidence="1 2" key="1">
    <citation type="submission" date="2016-08" db="EMBL/GenBank/DDBJ databases">
        <authorList>
            <person name="Loux V."/>
            <person name="Rue O."/>
        </authorList>
    </citation>
    <scope>NUCLEOTIDE SEQUENCE [LARGE SCALE GENOMIC DNA]</scope>
    <source>
        <strain evidence="1 2">AFSSA_08CEB44bac</strain>
    </source>
</reference>
<gene>
    <name evidence="1" type="ORF">BCB44BAC_00875</name>
</gene>
<dbReference type="AlphaFoldDB" id="A0AAX2CDC9"/>
<evidence type="ECO:0000313" key="1">
    <source>
        <dbReference type="EMBL" id="SCL86031.1"/>
    </source>
</evidence>
<dbReference type="EMBL" id="FMIK01000017">
    <property type="protein sequence ID" value="SCL86031.1"/>
    <property type="molecule type" value="Genomic_DNA"/>
</dbReference>
<evidence type="ECO:0000313" key="2">
    <source>
        <dbReference type="Proteomes" id="UP000242164"/>
    </source>
</evidence>
<organism evidence="1 2">
    <name type="scientific">Bacillus cytotoxicus</name>
    <dbReference type="NCBI Taxonomy" id="580165"/>
    <lineage>
        <taxon>Bacteria</taxon>
        <taxon>Bacillati</taxon>
        <taxon>Bacillota</taxon>
        <taxon>Bacilli</taxon>
        <taxon>Bacillales</taxon>
        <taxon>Bacillaceae</taxon>
        <taxon>Bacillus</taxon>
        <taxon>Bacillus cereus group</taxon>
    </lineage>
</organism>